<dbReference type="Proteomes" id="UP000504636">
    <property type="component" value="Unplaced"/>
</dbReference>
<feature type="transmembrane region" description="Helical" evidence="1">
    <location>
        <begin position="46"/>
        <end position="73"/>
    </location>
</feature>
<dbReference type="EMBL" id="MU003708">
    <property type="protein sequence ID" value="KAF2805891.1"/>
    <property type="molecule type" value="Genomic_DNA"/>
</dbReference>
<evidence type="ECO:0000256" key="1">
    <source>
        <dbReference type="SAM" id="Phobius"/>
    </source>
</evidence>
<keyword evidence="1" id="KW-1133">Transmembrane helix</keyword>
<dbReference type="AlphaFoldDB" id="A0A6A6YAP3"/>
<organism evidence="2">
    <name type="scientific">Mytilinidion resinicola</name>
    <dbReference type="NCBI Taxonomy" id="574789"/>
    <lineage>
        <taxon>Eukaryota</taxon>
        <taxon>Fungi</taxon>
        <taxon>Dikarya</taxon>
        <taxon>Ascomycota</taxon>
        <taxon>Pezizomycotina</taxon>
        <taxon>Dothideomycetes</taxon>
        <taxon>Pleosporomycetidae</taxon>
        <taxon>Mytilinidiales</taxon>
        <taxon>Mytilinidiaceae</taxon>
        <taxon>Mytilinidion</taxon>
    </lineage>
</organism>
<gene>
    <name evidence="2 4" type="ORF">BDZ99DRAFT_524135</name>
</gene>
<reference evidence="4" key="3">
    <citation type="submission" date="2025-04" db="UniProtKB">
        <authorList>
            <consortium name="RefSeq"/>
        </authorList>
    </citation>
    <scope>IDENTIFICATION</scope>
    <source>
        <strain evidence="4">CBS 304.34</strain>
    </source>
</reference>
<reference evidence="4" key="2">
    <citation type="submission" date="2020-04" db="EMBL/GenBank/DDBJ databases">
        <authorList>
            <consortium name="NCBI Genome Project"/>
        </authorList>
    </citation>
    <scope>NUCLEOTIDE SEQUENCE</scope>
    <source>
        <strain evidence="4">CBS 304.34</strain>
    </source>
</reference>
<keyword evidence="1" id="KW-0812">Transmembrane</keyword>
<reference evidence="2 4" key="1">
    <citation type="journal article" date="2020" name="Stud. Mycol.">
        <title>101 Dothideomycetes genomes: a test case for predicting lifestyles and emergence of pathogens.</title>
        <authorList>
            <person name="Haridas S."/>
            <person name="Albert R."/>
            <person name="Binder M."/>
            <person name="Bloem J."/>
            <person name="Labutti K."/>
            <person name="Salamov A."/>
            <person name="Andreopoulos B."/>
            <person name="Baker S."/>
            <person name="Barry K."/>
            <person name="Bills G."/>
            <person name="Bluhm B."/>
            <person name="Cannon C."/>
            <person name="Castanera R."/>
            <person name="Culley D."/>
            <person name="Daum C."/>
            <person name="Ezra D."/>
            <person name="Gonzalez J."/>
            <person name="Henrissat B."/>
            <person name="Kuo A."/>
            <person name="Liang C."/>
            <person name="Lipzen A."/>
            <person name="Lutzoni F."/>
            <person name="Magnuson J."/>
            <person name="Mondo S."/>
            <person name="Nolan M."/>
            <person name="Ohm R."/>
            <person name="Pangilinan J."/>
            <person name="Park H.-J."/>
            <person name="Ramirez L."/>
            <person name="Alfaro M."/>
            <person name="Sun H."/>
            <person name="Tritt A."/>
            <person name="Yoshinaga Y."/>
            <person name="Zwiers L.-H."/>
            <person name="Turgeon B."/>
            <person name="Goodwin S."/>
            <person name="Spatafora J."/>
            <person name="Crous P."/>
            <person name="Grigoriev I."/>
        </authorList>
    </citation>
    <scope>NUCLEOTIDE SEQUENCE</scope>
    <source>
        <strain evidence="2 4">CBS 304.34</strain>
    </source>
</reference>
<keyword evidence="1" id="KW-0472">Membrane</keyword>
<name>A0A6A6YAP3_9PEZI</name>
<protein>
    <recommendedName>
        <fullName evidence="5">MFS general substrate transporter</fullName>
    </recommendedName>
</protein>
<evidence type="ECO:0000313" key="3">
    <source>
        <dbReference type="Proteomes" id="UP000504636"/>
    </source>
</evidence>
<dbReference type="OrthoDB" id="5415923at2759"/>
<evidence type="ECO:0000313" key="4">
    <source>
        <dbReference type="RefSeq" id="XP_033572855.1"/>
    </source>
</evidence>
<evidence type="ECO:0000313" key="2">
    <source>
        <dbReference type="EMBL" id="KAF2805891.1"/>
    </source>
</evidence>
<keyword evidence="3" id="KW-1185">Reference proteome</keyword>
<dbReference type="RefSeq" id="XP_033572855.1">
    <property type="nucleotide sequence ID" value="XM_033725864.1"/>
</dbReference>
<proteinExistence type="predicted"/>
<accession>A0A6A6YAP3</accession>
<sequence length="89" mass="10019">MTQEEKRSSLELAAEKADNVYVEDVGSDRQQVEPAEMEAKMNWQTIIAYLALASQFNAYILTLLIPSTILPYINADLGPDPNYPWITIS</sequence>
<evidence type="ECO:0008006" key="5">
    <source>
        <dbReference type="Google" id="ProtNLM"/>
    </source>
</evidence>
<dbReference type="GeneID" id="54466757"/>